<dbReference type="Pfam" id="PF07690">
    <property type="entry name" value="MFS_1"/>
    <property type="match status" value="1"/>
</dbReference>
<dbReference type="InterPro" id="IPR036259">
    <property type="entry name" value="MFS_trans_sf"/>
</dbReference>
<evidence type="ECO:0000256" key="3">
    <source>
        <dbReference type="ARBA" id="ARBA00022692"/>
    </source>
</evidence>
<evidence type="ECO:0000256" key="6">
    <source>
        <dbReference type="SAM" id="MobiDB-lite"/>
    </source>
</evidence>
<dbReference type="PANTHER" id="PTHR23513">
    <property type="entry name" value="INTEGRAL MEMBRANE EFFLUX PROTEIN-RELATED"/>
    <property type="match status" value="1"/>
</dbReference>
<keyword evidence="4 7" id="KW-1133">Transmembrane helix</keyword>
<dbReference type="Gene3D" id="1.20.1250.20">
    <property type="entry name" value="MFS general substrate transporter like domains"/>
    <property type="match status" value="1"/>
</dbReference>
<dbReference type="SUPFAM" id="SSF103473">
    <property type="entry name" value="MFS general substrate transporter"/>
    <property type="match status" value="1"/>
</dbReference>
<evidence type="ECO:0000313" key="8">
    <source>
        <dbReference type="EMBL" id="GGK70270.1"/>
    </source>
</evidence>
<feature type="transmembrane region" description="Helical" evidence="7">
    <location>
        <begin position="240"/>
        <end position="258"/>
    </location>
</feature>
<dbReference type="EMBL" id="BMMX01000001">
    <property type="protein sequence ID" value="GGK70270.1"/>
    <property type="molecule type" value="Genomic_DNA"/>
</dbReference>
<organism evidence="8 9">
    <name type="scientific">Mangrovihabitans endophyticus</name>
    <dbReference type="NCBI Taxonomy" id="1751298"/>
    <lineage>
        <taxon>Bacteria</taxon>
        <taxon>Bacillati</taxon>
        <taxon>Actinomycetota</taxon>
        <taxon>Actinomycetes</taxon>
        <taxon>Micromonosporales</taxon>
        <taxon>Micromonosporaceae</taxon>
        <taxon>Mangrovihabitans</taxon>
    </lineage>
</organism>
<evidence type="ECO:0000256" key="2">
    <source>
        <dbReference type="ARBA" id="ARBA00022475"/>
    </source>
</evidence>
<proteinExistence type="predicted"/>
<feature type="transmembrane region" description="Helical" evidence="7">
    <location>
        <begin position="359"/>
        <end position="378"/>
    </location>
</feature>
<keyword evidence="9" id="KW-1185">Reference proteome</keyword>
<keyword evidence="5 7" id="KW-0472">Membrane</keyword>
<gene>
    <name evidence="8" type="ORF">GCM10012284_00140</name>
</gene>
<keyword evidence="3 7" id="KW-0812">Transmembrane</keyword>
<feature type="transmembrane region" description="Helical" evidence="7">
    <location>
        <begin position="384"/>
        <end position="405"/>
    </location>
</feature>
<sequence length="410" mass="41150">MQRNAFLFVAVSLLSGFGSTVLTLAAAVWILDLSGSVSLAGLGGLAVYAPVLAAPWLGALVDRLPRRRLLITANVLLAGVLLALVAVRSAGEIWLIFAVLLTRGVGYVILGAGESALLPASVPAEVLADVNGWRSSAQEGMKLIGPVAGAGLYAWQGGAAVAAVSAATALGTADLYAALHRLDDAAASPASHVPPVPRAAPASRRPSPSHRRPRRGSSRVGRPLAGLAVWWRAPAVRTPVTIAATAIAASGFTTAAVYSRVTDGIGLPPAFLGVLGSAQGAGSLVAGLMVGRLLARAGATTVAAAGAALFAAGCLGWMLPWWPATIAGSMVVGVGLPWALIAAIVAVQTHTPAHLLGRASATADAAMFGPIAVANPLGAAVVHLGAYVPLVLAALVVPTVAVLVVRPGRW</sequence>
<feature type="transmembrane region" description="Helical" evidence="7">
    <location>
        <begin position="325"/>
        <end position="347"/>
    </location>
</feature>
<comment type="subcellular location">
    <subcellularLocation>
        <location evidence="1">Cell membrane</location>
        <topology evidence="1">Multi-pass membrane protein</topology>
    </subcellularLocation>
</comment>
<dbReference type="Proteomes" id="UP000656042">
    <property type="component" value="Unassembled WGS sequence"/>
</dbReference>
<protein>
    <submittedName>
        <fullName evidence="8">MFS transporter</fullName>
    </submittedName>
</protein>
<dbReference type="AlphaFoldDB" id="A0A8J3BR99"/>
<dbReference type="GO" id="GO:0005886">
    <property type="term" value="C:plasma membrane"/>
    <property type="evidence" value="ECO:0007669"/>
    <property type="project" value="UniProtKB-SubCell"/>
</dbReference>
<dbReference type="InterPro" id="IPR011701">
    <property type="entry name" value="MFS"/>
</dbReference>
<reference evidence="8" key="2">
    <citation type="submission" date="2020-09" db="EMBL/GenBank/DDBJ databases">
        <authorList>
            <person name="Sun Q."/>
            <person name="Zhou Y."/>
        </authorList>
    </citation>
    <scope>NUCLEOTIDE SEQUENCE</scope>
    <source>
        <strain evidence="8">CGMCC 4.7299</strain>
    </source>
</reference>
<accession>A0A8J3BR99</accession>
<feature type="region of interest" description="Disordered" evidence="6">
    <location>
        <begin position="188"/>
        <end position="220"/>
    </location>
</feature>
<feature type="transmembrane region" description="Helical" evidence="7">
    <location>
        <begin position="297"/>
        <end position="319"/>
    </location>
</feature>
<comment type="caution">
    <text evidence="8">The sequence shown here is derived from an EMBL/GenBank/DDBJ whole genome shotgun (WGS) entry which is preliminary data.</text>
</comment>
<feature type="transmembrane region" description="Helical" evidence="7">
    <location>
        <begin position="69"/>
        <end position="87"/>
    </location>
</feature>
<evidence type="ECO:0000256" key="1">
    <source>
        <dbReference type="ARBA" id="ARBA00004651"/>
    </source>
</evidence>
<reference evidence="8" key="1">
    <citation type="journal article" date="2014" name="Int. J. Syst. Evol. Microbiol.">
        <title>Complete genome sequence of Corynebacterium casei LMG S-19264T (=DSM 44701T), isolated from a smear-ripened cheese.</title>
        <authorList>
            <consortium name="US DOE Joint Genome Institute (JGI-PGF)"/>
            <person name="Walter F."/>
            <person name="Albersmeier A."/>
            <person name="Kalinowski J."/>
            <person name="Ruckert C."/>
        </authorList>
    </citation>
    <scope>NUCLEOTIDE SEQUENCE</scope>
    <source>
        <strain evidence="8">CGMCC 4.7299</strain>
    </source>
</reference>
<feature type="compositionally biased region" description="Basic residues" evidence="6">
    <location>
        <begin position="207"/>
        <end position="217"/>
    </location>
</feature>
<keyword evidence="2" id="KW-1003">Cell membrane</keyword>
<dbReference type="RefSeq" id="WP_189076942.1">
    <property type="nucleotide sequence ID" value="NZ_BMMX01000001.1"/>
</dbReference>
<evidence type="ECO:0000256" key="5">
    <source>
        <dbReference type="ARBA" id="ARBA00023136"/>
    </source>
</evidence>
<dbReference type="GO" id="GO:0022857">
    <property type="term" value="F:transmembrane transporter activity"/>
    <property type="evidence" value="ECO:0007669"/>
    <property type="project" value="InterPro"/>
</dbReference>
<name>A0A8J3BR99_9ACTN</name>
<dbReference type="PANTHER" id="PTHR23513:SF6">
    <property type="entry name" value="MAJOR FACILITATOR SUPERFAMILY ASSOCIATED DOMAIN-CONTAINING PROTEIN"/>
    <property type="match status" value="1"/>
</dbReference>
<feature type="transmembrane region" description="Helical" evidence="7">
    <location>
        <begin position="93"/>
        <end position="110"/>
    </location>
</feature>
<evidence type="ECO:0000256" key="7">
    <source>
        <dbReference type="SAM" id="Phobius"/>
    </source>
</evidence>
<evidence type="ECO:0000256" key="4">
    <source>
        <dbReference type="ARBA" id="ARBA00022989"/>
    </source>
</evidence>
<evidence type="ECO:0000313" key="9">
    <source>
        <dbReference type="Proteomes" id="UP000656042"/>
    </source>
</evidence>
<feature type="transmembrane region" description="Helical" evidence="7">
    <location>
        <begin position="35"/>
        <end position="57"/>
    </location>
</feature>
<feature type="transmembrane region" description="Helical" evidence="7">
    <location>
        <begin position="270"/>
        <end position="290"/>
    </location>
</feature>